<dbReference type="InterPro" id="IPR053226">
    <property type="entry name" value="Pyrrolopyrazine_biosynth_F"/>
</dbReference>
<accession>A0A9W9F5T7</accession>
<dbReference type="PANTHER" id="PTHR48419:SF1">
    <property type="entry name" value="SULFOTRANSFERASE DOMAIN-CONTAINING PROTEIN"/>
    <property type="match status" value="1"/>
</dbReference>
<gene>
    <name evidence="1" type="ORF">N7456_010021</name>
</gene>
<protein>
    <recommendedName>
        <fullName evidence="3">Sulfotransferase</fullName>
    </recommendedName>
</protein>
<name>A0A9W9F5T7_9EURO</name>
<dbReference type="AlphaFoldDB" id="A0A9W9F5T7"/>
<reference evidence="1" key="1">
    <citation type="submission" date="2022-11" db="EMBL/GenBank/DDBJ databases">
        <authorList>
            <person name="Petersen C."/>
        </authorList>
    </citation>
    <scope>NUCLEOTIDE SEQUENCE</scope>
    <source>
        <strain evidence="1">IBT 30069</strain>
    </source>
</reference>
<reference evidence="1" key="2">
    <citation type="journal article" date="2023" name="IMA Fungus">
        <title>Comparative genomic study of the Penicillium genus elucidates a diverse pangenome and 15 lateral gene transfer events.</title>
        <authorList>
            <person name="Petersen C."/>
            <person name="Sorensen T."/>
            <person name="Nielsen M.R."/>
            <person name="Sondergaard T.E."/>
            <person name="Sorensen J.L."/>
            <person name="Fitzpatrick D.A."/>
            <person name="Frisvad J.C."/>
            <person name="Nielsen K.L."/>
        </authorList>
    </citation>
    <scope>NUCLEOTIDE SEQUENCE</scope>
    <source>
        <strain evidence="1">IBT 30069</strain>
    </source>
</reference>
<dbReference type="Gene3D" id="3.40.50.300">
    <property type="entry name" value="P-loop containing nucleotide triphosphate hydrolases"/>
    <property type="match status" value="1"/>
</dbReference>
<keyword evidence="2" id="KW-1185">Reference proteome</keyword>
<evidence type="ECO:0000313" key="2">
    <source>
        <dbReference type="Proteomes" id="UP001149165"/>
    </source>
</evidence>
<dbReference type="SUPFAM" id="SSF52540">
    <property type="entry name" value="P-loop containing nucleoside triphosphate hydrolases"/>
    <property type="match status" value="1"/>
</dbReference>
<organism evidence="1 2">
    <name type="scientific">Penicillium angulare</name>
    <dbReference type="NCBI Taxonomy" id="116970"/>
    <lineage>
        <taxon>Eukaryota</taxon>
        <taxon>Fungi</taxon>
        <taxon>Dikarya</taxon>
        <taxon>Ascomycota</taxon>
        <taxon>Pezizomycotina</taxon>
        <taxon>Eurotiomycetes</taxon>
        <taxon>Eurotiomycetidae</taxon>
        <taxon>Eurotiales</taxon>
        <taxon>Aspergillaceae</taxon>
        <taxon>Penicillium</taxon>
    </lineage>
</organism>
<evidence type="ECO:0008006" key="3">
    <source>
        <dbReference type="Google" id="ProtNLM"/>
    </source>
</evidence>
<dbReference type="EMBL" id="JAPQKH010000006">
    <property type="protein sequence ID" value="KAJ5094160.1"/>
    <property type="molecule type" value="Genomic_DNA"/>
</dbReference>
<dbReference type="InterPro" id="IPR027417">
    <property type="entry name" value="P-loop_NTPase"/>
</dbReference>
<evidence type="ECO:0000313" key="1">
    <source>
        <dbReference type="EMBL" id="KAJ5094160.1"/>
    </source>
</evidence>
<dbReference type="OrthoDB" id="3650366at2759"/>
<dbReference type="Proteomes" id="UP001149165">
    <property type="component" value="Unassembled WGS sequence"/>
</dbReference>
<comment type="caution">
    <text evidence="1">The sequence shown here is derived from an EMBL/GenBank/DDBJ whole genome shotgun (WGS) entry which is preliminary data.</text>
</comment>
<sequence length="364" mass="41564">MAVIDLPQANGTNGAHADPRRILLISIPRTASNLLLKILNIPKQPNLLTSPKGGYFFYPAFLENAAAGLQFEKPGDQWTKEEKNKAQESFQKCLDSLEEWSTKANDENQVMFSKEHAYWMFSPAALQEHNTGVHDEEFFKSFRVNTPEKYSETKTYSASNQTIFSDEYLQSWKMAFIIRHPALAWPSMYRAMLKLHAVGMIDEDGVKGSSFTHMTMKWTRMLYDWCLEQPDAPVAPPVIDAHDLIHHPEVVLQLCDQLGLDKNVVQFEWKDKNEPKKSLQWATHNPDATAEEVKFHQTGASFMLSTLEESTGIVKDKAPETIDIEAELVKWKEEFGEEVGLLVYQAVKSSMPDYEYLTARRLTV</sequence>
<proteinExistence type="predicted"/>
<dbReference type="PANTHER" id="PTHR48419">
    <property type="entry name" value="SULFOTRANSFERASE DOMAIN-CONTAINING PROTEIN"/>
    <property type="match status" value="1"/>
</dbReference>